<accession>A0A0L9UW80</accession>
<evidence type="ECO:0000313" key="3">
    <source>
        <dbReference type="Proteomes" id="UP000053144"/>
    </source>
</evidence>
<evidence type="ECO:0000256" key="1">
    <source>
        <dbReference type="SAM" id="MobiDB-lite"/>
    </source>
</evidence>
<gene>
    <name evidence="2" type="ORF">LR48_Vigan07g081900</name>
</gene>
<evidence type="ECO:0000313" key="2">
    <source>
        <dbReference type="EMBL" id="KOM47115.1"/>
    </source>
</evidence>
<feature type="region of interest" description="Disordered" evidence="1">
    <location>
        <begin position="1"/>
        <end position="23"/>
    </location>
</feature>
<reference evidence="3" key="1">
    <citation type="journal article" date="2015" name="Proc. Natl. Acad. Sci. U.S.A.">
        <title>Genome sequencing of adzuki bean (Vigna angularis) provides insight into high starch and low fat accumulation and domestication.</title>
        <authorList>
            <person name="Yang K."/>
            <person name="Tian Z."/>
            <person name="Chen C."/>
            <person name="Luo L."/>
            <person name="Zhao B."/>
            <person name="Wang Z."/>
            <person name="Yu L."/>
            <person name="Li Y."/>
            <person name="Sun Y."/>
            <person name="Li W."/>
            <person name="Chen Y."/>
            <person name="Li Y."/>
            <person name="Zhang Y."/>
            <person name="Ai D."/>
            <person name="Zhao J."/>
            <person name="Shang C."/>
            <person name="Ma Y."/>
            <person name="Wu B."/>
            <person name="Wang M."/>
            <person name="Gao L."/>
            <person name="Sun D."/>
            <person name="Zhang P."/>
            <person name="Guo F."/>
            <person name="Wang W."/>
            <person name="Li Y."/>
            <person name="Wang J."/>
            <person name="Varshney R.K."/>
            <person name="Wang J."/>
            <person name="Ling H.Q."/>
            <person name="Wan P."/>
        </authorList>
    </citation>
    <scope>NUCLEOTIDE SEQUENCE</scope>
    <source>
        <strain evidence="3">cv. Jingnong 6</strain>
    </source>
</reference>
<proteinExistence type="predicted"/>
<organism evidence="2 3">
    <name type="scientific">Phaseolus angularis</name>
    <name type="common">Azuki bean</name>
    <name type="synonym">Vigna angularis</name>
    <dbReference type="NCBI Taxonomy" id="3914"/>
    <lineage>
        <taxon>Eukaryota</taxon>
        <taxon>Viridiplantae</taxon>
        <taxon>Streptophyta</taxon>
        <taxon>Embryophyta</taxon>
        <taxon>Tracheophyta</taxon>
        <taxon>Spermatophyta</taxon>
        <taxon>Magnoliopsida</taxon>
        <taxon>eudicotyledons</taxon>
        <taxon>Gunneridae</taxon>
        <taxon>Pentapetalae</taxon>
        <taxon>rosids</taxon>
        <taxon>fabids</taxon>
        <taxon>Fabales</taxon>
        <taxon>Fabaceae</taxon>
        <taxon>Papilionoideae</taxon>
        <taxon>50 kb inversion clade</taxon>
        <taxon>NPAAA clade</taxon>
        <taxon>indigoferoid/millettioid clade</taxon>
        <taxon>Phaseoleae</taxon>
        <taxon>Vigna</taxon>
    </lineage>
</organism>
<feature type="region of interest" description="Disordered" evidence="1">
    <location>
        <begin position="39"/>
        <end position="100"/>
    </location>
</feature>
<name>A0A0L9UW80_PHAAN</name>
<feature type="compositionally biased region" description="Basic and acidic residues" evidence="1">
    <location>
        <begin position="39"/>
        <end position="71"/>
    </location>
</feature>
<feature type="compositionally biased region" description="Basic and acidic residues" evidence="1">
    <location>
        <begin position="82"/>
        <end position="100"/>
    </location>
</feature>
<dbReference type="EMBL" id="CM003377">
    <property type="protein sequence ID" value="KOM47115.1"/>
    <property type="molecule type" value="Genomic_DNA"/>
</dbReference>
<dbReference type="Gramene" id="KOM47115">
    <property type="protein sequence ID" value="KOM47115"/>
    <property type="gene ID" value="LR48_Vigan07g081900"/>
</dbReference>
<protein>
    <submittedName>
        <fullName evidence="2">Uncharacterized protein</fullName>
    </submittedName>
</protein>
<dbReference type="AlphaFoldDB" id="A0A0L9UW80"/>
<dbReference type="Proteomes" id="UP000053144">
    <property type="component" value="Chromosome 7"/>
</dbReference>
<sequence length="100" mass="12400">MRWSESEMEMQLQPMEQERSPKREMCGQWWRYNNVQREKNPTQMEDREHRSMVERVTSKGKKEEDEREKFNSNDGLRASFNGRERVTSKDIKEEDEREWR</sequence>